<organism evidence="2">
    <name type="scientific">uncultured Sulfurovum sp</name>
    <dbReference type="NCBI Taxonomy" id="269237"/>
    <lineage>
        <taxon>Bacteria</taxon>
        <taxon>Pseudomonadati</taxon>
        <taxon>Campylobacterota</taxon>
        <taxon>Epsilonproteobacteria</taxon>
        <taxon>Campylobacterales</taxon>
        <taxon>Sulfurovaceae</taxon>
        <taxon>Sulfurovum</taxon>
        <taxon>environmental samples</taxon>
    </lineage>
</organism>
<dbReference type="InterPro" id="IPR027417">
    <property type="entry name" value="P-loop_NTPase"/>
</dbReference>
<reference evidence="2" key="1">
    <citation type="submission" date="2020-01" db="EMBL/GenBank/DDBJ databases">
        <authorList>
            <person name="Meier V. D."/>
            <person name="Meier V D."/>
        </authorList>
    </citation>
    <scope>NUCLEOTIDE SEQUENCE</scope>
    <source>
        <strain evidence="2">HLG_WM_MAG_06</strain>
    </source>
</reference>
<sequence length="518" mass="58581">MGIREELAAKWDTDYFNQKLESISFNEVGLRGVKNSTIKFDYPITAIAGTNGIGKTTILQLIACLYHNTDAQHKPYRFSNAKNAKSYYTFSDFFIHFKGEEKSENTAITYKFFQKPEGKKAKGKVKTHTLKKGKKWNDYRLRPNRYTDFYGVSRVLPANEFNTFKNTFSSSTASFSQVSLSPESTEMIKNILGKPLASVDVNSSPKIQNFQLNRINLDNGLCYSNFNMGAGEEVIISLISRISSLPNASIVLIEELELGLHPKAQKLLMEKLFQIVYAKRLQLIFTTHSPFLFDAMPKEGRILLRKPSDELEVMYKPSSELAFTELTGECVKELTVYVEDKVAKSILETLLSSSVRKRIDIADVGSKENVVRMVGAHYRNVSLGKAIAVADGDLTDKELTNWYKKYVLKEGESFDEVFPINAPKMFSKFPGDNAPEKFILAKLKSSDEFVRSVDDSDEFCSFIVNEISLGDHHNLFRVIASEIGLSEELAKMRVIDGLVRFFGGEFEGIIRFVREGLE</sequence>
<dbReference type="GO" id="GO:0005524">
    <property type="term" value="F:ATP binding"/>
    <property type="evidence" value="ECO:0007669"/>
    <property type="project" value="InterPro"/>
</dbReference>
<accession>A0A6S6S3C6</accession>
<evidence type="ECO:0000259" key="1">
    <source>
        <dbReference type="SMART" id="SM00382"/>
    </source>
</evidence>
<name>A0A6S6S3C6_9BACT</name>
<proteinExistence type="predicted"/>
<dbReference type="SMART" id="SM00382">
    <property type="entry name" value="AAA"/>
    <property type="match status" value="1"/>
</dbReference>
<dbReference type="InterPro" id="IPR051396">
    <property type="entry name" value="Bact_Antivir_Def_Nuclease"/>
</dbReference>
<feature type="domain" description="AAA+ ATPase" evidence="1">
    <location>
        <begin position="41"/>
        <end position="308"/>
    </location>
</feature>
<protein>
    <submittedName>
        <fullName evidence="2">Conserved domain protein</fullName>
    </submittedName>
</protein>
<dbReference type="GO" id="GO:0016887">
    <property type="term" value="F:ATP hydrolysis activity"/>
    <property type="evidence" value="ECO:0007669"/>
    <property type="project" value="InterPro"/>
</dbReference>
<dbReference type="PANTHER" id="PTHR43581">
    <property type="entry name" value="ATP/GTP PHOSPHATASE"/>
    <property type="match status" value="1"/>
</dbReference>
<gene>
    <name evidence="2" type="ORF">HELGO_WM31431</name>
</gene>
<dbReference type="Pfam" id="PF13304">
    <property type="entry name" value="AAA_21"/>
    <property type="match status" value="1"/>
</dbReference>
<dbReference type="PANTHER" id="PTHR43581:SF2">
    <property type="entry name" value="EXCINUCLEASE ATPASE SUBUNIT"/>
    <property type="match status" value="1"/>
</dbReference>
<dbReference type="InterPro" id="IPR003593">
    <property type="entry name" value="AAA+_ATPase"/>
</dbReference>
<dbReference type="EMBL" id="CACVAP010000018">
    <property type="protein sequence ID" value="CAA6799399.1"/>
    <property type="molecule type" value="Genomic_DNA"/>
</dbReference>
<dbReference type="InterPro" id="IPR003959">
    <property type="entry name" value="ATPase_AAA_core"/>
</dbReference>
<dbReference type="AlphaFoldDB" id="A0A6S6S3C6"/>
<dbReference type="GO" id="GO:0006302">
    <property type="term" value="P:double-strand break repair"/>
    <property type="evidence" value="ECO:0007669"/>
    <property type="project" value="InterPro"/>
</dbReference>
<dbReference type="SUPFAM" id="SSF52540">
    <property type="entry name" value="P-loop containing nucleoside triphosphate hydrolases"/>
    <property type="match status" value="1"/>
</dbReference>
<dbReference type="Gene3D" id="3.40.50.300">
    <property type="entry name" value="P-loop containing nucleotide triphosphate hydrolases"/>
    <property type="match status" value="1"/>
</dbReference>
<evidence type="ECO:0000313" key="2">
    <source>
        <dbReference type="EMBL" id="CAA6799399.1"/>
    </source>
</evidence>